<dbReference type="InterPro" id="IPR050266">
    <property type="entry name" value="AB_hydrolase_sf"/>
</dbReference>
<dbReference type="PANTHER" id="PTHR43798">
    <property type="entry name" value="MONOACYLGLYCEROL LIPASE"/>
    <property type="match status" value="1"/>
</dbReference>
<gene>
    <name evidence="3" type="ORF">FB563_6773</name>
</gene>
<organism evidence="3 4">
    <name type="scientific">Streptomyces puniciscabiei</name>
    <dbReference type="NCBI Taxonomy" id="164348"/>
    <lineage>
        <taxon>Bacteria</taxon>
        <taxon>Bacillati</taxon>
        <taxon>Actinomycetota</taxon>
        <taxon>Actinomycetes</taxon>
        <taxon>Kitasatosporales</taxon>
        <taxon>Streptomycetaceae</taxon>
        <taxon>Streptomyces</taxon>
    </lineage>
</organism>
<keyword evidence="4" id="KW-1185">Reference proteome</keyword>
<reference evidence="3 4" key="1">
    <citation type="submission" date="2019-06" db="EMBL/GenBank/DDBJ databases">
        <title>Sequencing the genomes of 1000 actinobacteria strains.</title>
        <authorList>
            <person name="Klenk H.-P."/>
        </authorList>
    </citation>
    <scope>NUCLEOTIDE SEQUENCE [LARGE SCALE GENOMIC DNA]</scope>
    <source>
        <strain evidence="3 4">DSM 41929</strain>
    </source>
</reference>
<dbReference type="GO" id="GO:0016787">
    <property type="term" value="F:hydrolase activity"/>
    <property type="evidence" value="ECO:0007669"/>
    <property type="project" value="UniProtKB-KW"/>
</dbReference>
<evidence type="ECO:0000259" key="2">
    <source>
        <dbReference type="Pfam" id="PF12697"/>
    </source>
</evidence>
<dbReference type="GO" id="GO:0016020">
    <property type="term" value="C:membrane"/>
    <property type="evidence" value="ECO:0007669"/>
    <property type="project" value="TreeGrafter"/>
</dbReference>
<comment type="caution">
    <text evidence="3">The sequence shown here is derived from an EMBL/GenBank/DDBJ whole genome shotgun (WGS) entry which is preliminary data.</text>
</comment>
<dbReference type="EMBL" id="VFNX01000002">
    <property type="protein sequence ID" value="TQK86626.1"/>
    <property type="molecule type" value="Genomic_DNA"/>
</dbReference>
<dbReference type="InterPro" id="IPR000073">
    <property type="entry name" value="AB_hydrolase_1"/>
</dbReference>
<dbReference type="PANTHER" id="PTHR43798:SF31">
    <property type="entry name" value="AB HYDROLASE SUPERFAMILY PROTEIN YCLE"/>
    <property type="match status" value="1"/>
</dbReference>
<evidence type="ECO:0000256" key="1">
    <source>
        <dbReference type="ARBA" id="ARBA00022801"/>
    </source>
</evidence>
<dbReference type="Gene3D" id="3.40.50.1820">
    <property type="entry name" value="alpha/beta hydrolase"/>
    <property type="match status" value="1"/>
</dbReference>
<evidence type="ECO:0000313" key="4">
    <source>
        <dbReference type="Proteomes" id="UP000318103"/>
    </source>
</evidence>
<evidence type="ECO:0000313" key="3">
    <source>
        <dbReference type="EMBL" id="TQK86626.1"/>
    </source>
</evidence>
<accession>A0A542TIG2</accession>
<dbReference type="AlphaFoldDB" id="A0A542TIG2"/>
<sequence>MNDNLVVMTVDLASVPTRSLPTADGSLAYREAGSGPPLVFLHGGFLDQRVWDDQIPAFAPHHRVIAFDARGHGGSANATAPYRNTDDLAALLLGLDAVPAVLVGVSMGGATAVDCALEHPGLVRAVVVSGVGTSEPVFRDPWALDVFAAQRQALAAGDLDGWVDAFNRFTVGPHRDPADAPPEVLRRVREMALATLAKHTAGEPDRRVPVTATWERAADITVPVCAINGALDAPDHLAMATRLTSLVPGAHSVSVPGTAHYPNMEDPARFNAELSAFLNRLPDWSPSPCGP</sequence>
<feature type="domain" description="AB hydrolase-1" evidence="2">
    <location>
        <begin position="38"/>
        <end position="272"/>
    </location>
</feature>
<proteinExistence type="predicted"/>
<protein>
    <submittedName>
        <fullName evidence="3">Pimeloyl-ACP methyl ester carboxylesterase</fullName>
    </submittedName>
</protein>
<dbReference type="SUPFAM" id="SSF53474">
    <property type="entry name" value="alpha/beta-Hydrolases"/>
    <property type="match status" value="1"/>
</dbReference>
<dbReference type="PRINTS" id="PR00111">
    <property type="entry name" value="ABHYDROLASE"/>
</dbReference>
<dbReference type="Pfam" id="PF12697">
    <property type="entry name" value="Abhydrolase_6"/>
    <property type="match status" value="1"/>
</dbReference>
<name>A0A542TIG2_9ACTN</name>
<dbReference type="Proteomes" id="UP000318103">
    <property type="component" value="Unassembled WGS sequence"/>
</dbReference>
<dbReference type="InterPro" id="IPR029058">
    <property type="entry name" value="AB_hydrolase_fold"/>
</dbReference>
<keyword evidence="1" id="KW-0378">Hydrolase</keyword>